<keyword evidence="11" id="KW-0969">Cilium</keyword>
<organism evidence="11 12">
    <name type="scientific">Caldimicrobium thiodismutans</name>
    <dbReference type="NCBI Taxonomy" id="1653476"/>
    <lineage>
        <taxon>Bacteria</taxon>
        <taxon>Pseudomonadati</taxon>
        <taxon>Thermodesulfobacteriota</taxon>
        <taxon>Thermodesulfobacteria</taxon>
        <taxon>Thermodesulfobacteriales</taxon>
        <taxon>Thermodesulfobacteriaceae</taxon>
        <taxon>Caldimicrobium</taxon>
    </lineage>
</organism>
<evidence type="ECO:0000313" key="11">
    <source>
        <dbReference type="EMBL" id="BAU22556.1"/>
    </source>
</evidence>
<dbReference type="PROSITE" id="PS00588">
    <property type="entry name" value="FLAGELLA_BB_ROD"/>
    <property type="match status" value="1"/>
</dbReference>
<dbReference type="PANTHER" id="PTHR30435:SF19">
    <property type="entry name" value="FLAGELLAR BASAL-BODY ROD PROTEIN FLGG"/>
    <property type="match status" value="1"/>
</dbReference>
<evidence type="ECO:0000256" key="1">
    <source>
        <dbReference type="ARBA" id="ARBA00004117"/>
    </source>
</evidence>
<keyword evidence="12" id="KW-1185">Reference proteome</keyword>
<comment type="similarity">
    <text evidence="2 7">Belongs to the flagella basal body rod proteins family.</text>
</comment>
<dbReference type="KEGG" id="cthi:THC_0156"/>
<dbReference type="GO" id="GO:0071978">
    <property type="term" value="P:bacterial-type flagellum-dependent swarming motility"/>
    <property type="evidence" value="ECO:0007669"/>
    <property type="project" value="TreeGrafter"/>
</dbReference>
<dbReference type="Pfam" id="PF22692">
    <property type="entry name" value="LlgE_F_G_D1"/>
    <property type="match status" value="1"/>
</dbReference>
<dbReference type="NCBIfam" id="TIGR02488">
    <property type="entry name" value="flgG_G_neg"/>
    <property type="match status" value="1"/>
</dbReference>
<dbReference type="Pfam" id="PF00460">
    <property type="entry name" value="Flg_bb_rod"/>
    <property type="match status" value="1"/>
</dbReference>
<protein>
    <recommendedName>
        <fullName evidence="3 6">Flagellar basal-body rod protein FlgG</fullName>
    </recommendedName>
</protein>
<feature type="domain" description="Flagellar basal-body/hook protein C-terminal" evidence="9">
    <location>
        <begin position="213"/>
        <end position="258"/>
    </location>
</feature>
<dbReference type="EMBL" id="AP014945">
    <property type="protein sequence ID" value="BAU22556.1"/>
    <property type="molecule type" value="Genomic_DNA"/>
</dbReference>
<evidence type="ECO:0000259" key="9">
    <source>
        <dbReference type="Pfam" id="PF06429"/>
    </source>
</evidence>
<evidence type="ECO:0000256" key="5">
    <source>
        <dbReference type="ARBA" id="ARBA00025933"/>
    </source>
</evidence>
<evidence type="ECO:0000256" key="4">
    <source>
        <dbReference type="ARBA" id="ARBA00023143"/>
    </source>
</evidence>
<comment type="subunit">
    <text evidence="5">The basal body constitutes a major portion of the flagellar organelle and consists of four rings (L,P,S, and M) mounted on a central rod. The rod consists of about 26 subunits of FlgG in the distal portion, and FlgB, FlgC and FlgF are thought to build up the proximal portion of the rod with about 6 subunits each.</text>
</comment>
<keyword evidence="11" id="KW-0282">Flagellum</keyword>
<keyword evidence="11" id="KW-0966">Cell projection</keyword>
<evidence type="ECO:0000259" key="8">
    <source>
        <dbReference type="Pfam" id="PF00460"/>
    </source>
</evidence>
<dbReference type="SUPFAM" id="SSF117143">
    <property type="entry name" value="Flagellar hook protein flgE"/>
    <property type="match status" value="1"/>
</dbReference>
<evidence type="ECO:0000256" key="2">
    <source>
        <dbReference type="ARBA" id="ARBA00009677"/>
    </source>
</evidence>
<dbReference type="STRING" id="1653476.THC_0156"/>
<reference evidence="12" key="2">
    <citation type="journal article" date="2016" name="Int. J. Syst. Evol. Microbiol.">
        <title>Caldimicrobium thiodismutans sp. nov., a sulfur-disproportionating bacterium isolated from a hot spring.</title>
        <authorList>
            <person name="Kojima H."/>
            <person name="Umezawa K."/>
            <person name="Fukui M."/>
        </authorList>
    </citation>
    <scope>NUCLEOTIDE SEQUENCE [LARGE SCALE GENOMIC DNA]</scope>
    <source>
        <strain evidence="12">TF1</strain>
    </source>
</reference>
<dbReference type="InterPro" id="IPR010930">
    <property type="entry name" value="Flg_bb/hook_C_dom"/>
</dbReference>
<dbReference type="NCBIfam" id="TIGR03506">
    <property type="entry name" value="FlgEFG_subfam"/>
    <property type="match status" value="2"/>
</dbReference>
<feature type="domain" description="Flagellar hook protein FlgE/F/G-like D1" evidence="10">
    <location>
        <begin position="96"/>
        <end position="158"/>
    </location>
</feature>
<evidence type="ECO:0000313" key="12">
    <source>
        <dbReference type="Proteomes" id="UP000068196"/>
    </source>
</evidence>
<evidence type="ECO:0000256" key="6">
    <source>
        <dbReference type="NCBIfam" id="TIGR02488"/>
    </source>
</evidence>
<dbReference type="OrthoDB" id="9804559at2"/>
<comment type="subcellular location">
    <subcellularLocation>
        <location evidence="1 7">Bacterial flagellum basal body</location>
    </subcellularLocation>
</comment>
<dbReference type="InterPro" id="IPR001444">
    <property type="entry name" value="Flag_bb_rod_N"/>
</dbReference>
<sequence length="260" mass="28244">MIRGLWSAATGMQAQQLQLDTIANNLSNVNTPGFKKSRVEFEDLFYQNLKLAGALTADGVQVPVGMQVGLGVRPVAVSKLFTQGEYQLTNQELDLAIEGRGFFRVVMGGEEFYTRAGNFKLDRDGYIVTPDGARLQPEFAVPTGTARIEVTQDGVITALDQNGNTLAQAQLLIYDFPNPAGLYAVGRNLFRATPAAGDVIEGNPGQNGFGTIAQGYLEMSNVDIVEEMVKMIITQRAYESNSKGVLTADQLLEMANNLKR</sequence>
<dbReference type="InterPro" id="IPR012834">
    <property type="entry name" value="FlgG_G_neg"/>
</dbReference>
<evidence type="ECO:0000256" key="3">
    <source>
        <dbReference type="ARBA" id="ARBA00017948"/>
    </source>
</evidence>
<evidence type="ECO:0000259" key="10">
    <source>
        <dbReference type="Pfam" id="PF22692"/>
    </source>
</evidence>
<dbReference type="GO" id="GO:0009426">
    <property type="term" value="C:bacterial-type flagellum basal body, distal rod"/>
    <property type="evidence" value="ECO:0007669"/>
    <property type="project" value="UniProtKB-UniRule"/>
</dbReference>
<dbReference type="AlphaFoldDB" id="A0A0U5AEW8"/>
<dbReference type="RefSeq" id="WP_068511928.1">
    <property type="nucleotide sequence ID" value="NZ_AP014945.1"/>
</dbReference>
<dbReference type="InterPro" id="IPR037925">
    <property type="entry name" value="FlgE/F/G-like"/>
</dbReference>
<proteinExistence type="inferred from homology"/>
<dbReference type="Pfam" id="PF06429">
    <property type="entry name" value="Flg_bbr_C"/>
    <property type="match status" value="1"/>
</dbReference>
<keyword evidence="4 7" id="KW-0975">Bacterial flagellum</keyword>
<evidence type="ECO:0000256" key="7">
    <source>
        <dbReference type="RuleBase" id="RU362116"/>
    </source>
</evidence>
<dbReference type="PATRIC" id="fig|1653476.3.peg.158"/>
<accession>A0A0U5AEW8</accession>
<gene>
    <name evidence="11" type="ORF">THC_0156</name>
</gene>
<dbReference type="InterPro" id="IPR019776">
    <property type="entry name" value="Flagellar_basal_body_rod_CS"/>
</dbReference>
<dbReference type="PANTHER" id="PTHR30435">
    <property type="entry name" value="FLAGELLAR PROTEIN"/>
    <property type="match status" value="1"/>
</dbReference>
<dbReference type="InterPro" id="IPR053967">
    <property type="entry name" value="LlgE_F_G-like_D1"/>
</dbReference>
<dbReference type="InterPro" id="IPR020013">
    <property type="entry name" value="Flagellar_FlgE/F/G"/>
</dbReference>
<dbReference type="Proteomes" id="UP000068196">
    <property type="component" value="Chromosome"/>
</dbReference>
<name>A0A0U5AEW8_9BACT</name>
<feature type="domain" description="Flagellar basal body rod protein N-terminal" evidence="8">
    <location>
        <begin position="7"/>
        <end position="35"/>
    </location>
</feature>
<reference evidence="11 12" key="1">
    <citation type="journal article" date="2016" name="Int. J. Syst. Evol. Microbiol.">
        <title>Caldimicrobium thiodismutans sp. nov., a sulfur-disproportionating bacterium isolated from a hot spring, and emended description of the genus Caldimicrobium.</title>
        <authorList>
            <person name="Kojima H."/>
            <person name="Umezawa K."/>
            <person name="Fukui M."/>
        </authorList>
    </citation>
    <scope>NUCLEOTIDE SEQUENCE [LARGE SCALE GENOMIC DNA]</scope>
    <source>
        <strain evidence="11 12">TF1</strain>
    </source>
</reference>